<dbReference type="SUPFAM" id="SSF48452">
    <property type="entry name" value="TPR-like"/>
    <property type="match status" value="2"/>
</dbReference>
<dbReference type="GO" id="GO:0007507">
    <property type="term" value="P:heart development"/>
    <property type="evidence" value="ECO:0007669"/>
    <property type="project" value="TreeGrafter"/>
</dbReference>
<dbReference type="SUPFAM" id="SSF82199">
    <property type="entry name" value="SET domain"/>
    <property type="match status" value="1"/>
</dbReference>
<dbReference type="GO" id="GO:0008168">
    <property type="term" value="F:methyltransferase activity"/>
    <property type="evidence" value="ECO:0007669"/>
    <property type="project" value="UniProtKB-KW"/>
</dbReference>
<sequence>EAAALCSPQAASHELPDSPEVSICFANRSAALFHLRCFEVCLEDIARAESHGYPDKLLPKVLLRKAECLLCLGRLQDAAAAISVVENKIAMDGLMSGPTQQTLLKKLSQLKIKIHEKESCLEPAQEPRGDIQRKPEIWEENDSISGASSALSLNFDRERGRHLVASQDILPGQSLLKEEAFVSVLCPGESLLLQDSSETAWDTQVTNADLYCHRCLKQLSASVPCRGCSYAKYCGQECADVAWEQYHRTECSLGALLLTLGVFCHVALRTVLLAGFAEVSRLVERSHNGDKDLCDPEARGKHLSEAPDMEAGTRGIPGCNDDGRYQNSYQAVFNLLPHAEKHSPEHKFLCMLSVVAICKQLQEAGLEAAVLNRESPEKWSKPKTCQKTSGELSPELKTVAEAMLRHVLQLQCNAQAIPVMQESGSGDGAVVNKKPVRLATAFFPVLSLLNHSCCPNISVSFSGTAATVRASQPIPSGQEIFHCYGPHRCRMGVAERQQLLSQYFFECRCQACLDELESDVKSVVSLRNSFCCPSCQAPMQVGEDLLCCSDETCAISASRESLSRRLWDLQQQIKKALELLRDEKADQAIKMLLKCQMDAKTFLSPEHLLMGEMDDHLAQVYATLGKWQEAARHLERSIEIVEMHHGPSSVETGHELFKLAQILFNGFAVSKALSTIQRAEEILSVHCGPQSTQIQELQDMKTCLSDLPRSVLQRI</sequence>
<evidence type="ECO:0000256" key="16">
    <source>
        <dbReference type="SAM" id="Coils"/>
    </source>
</evidence>
<feature type="domain" description="SET" evidence="17">
    <location>
        <begin position="149"/>
        <end position="485"/>
    </location>
</feature>
<comment type="subcellular location">
    <subcellularLocation>
        <location evidence="2">Cytoplasm</location>
    </subcellularLocation>
    <subcellularLocation>
        <location evidence="1">Nucleus</location>
    </subcellularLocation>
</comment>
<dbReference type="PANTHER" id="PTHR46165">
    <property type="entry name" value="SET AND MYND DOMAIN-CONTAINING PROTEIN 4"/>
    <property type="match status" value="1"/>
</dbReference>
<dbReference type="Proteomes" id="UP000578343">
    <property type="component" value="Unassembled WGS sequence"/>
</dbReference>
<evidence type="ECO:0000256" key="15">
    <source>
        <dbReference type="PROSITE-ProRule" id="PRU00134"/>
    </source>
</evidence>
<evidence type="ECO:0000256" key="5">
    <source>
        <dbReference type="ARBA" id="ARBA00022679"/>
    </source>
</evidence>
<evidence type="ECO:0000256" key="2">
    <source>
        <dbReference type="ARBA" id="ARBA00004496"/>
    </source>
</evidence>
<keyword evidence="16" id="KW-0175">Coiled coil</keyword>
<keyword evidence="20" id="KW-1185">Reference proteome</keyword>
<evidence type="ECO:0000256" key="10">
    <source>
        <dbReference type="ARBA" id="ARBA00023242"/>
    </source>
</evidence>
<feature type="coiled-coil region" evidence="16">
    <location>
        <begin position="559"/>
        <end position="586"/>
    </location>
</feature>
<keyword evidence="9" id="KW-0862">Zinc</keyword>
<comment type="function">
    <text evidence="12">Protein-lysine N-methyltransferase. Monomethylates PRMT5, modulating its transcriptional activity. May also act as a histone methyltransferase. Plays a critical role in cardiac development. Acts as a key epigenetic regulator of gene expression during cardiac development via its dual activities as a methyltransferase and negative regulator of HDAC1.</text>
</comment>
<dbReference type="Gene3D" id="2.170.270.10">
    <property type="entry name" value="SET domain"/>
    <property type="match status" value="1"/>
</dbReference>
<dbReference type="GO" id="GO:0005634">
    <property type="term" value="C:nucleus"/>
    <property type="evidence" value="ECO:0007669"/>
    <property type="project" value="UniProtKB-SubCell"/>
</dbReference>
<feature type="non-terminal residue" evidence="19">
    <location>
        <position position="715"/>
    </location>
</feature>
<dbReference type="PROSITE" id="PS50865">
    <property type="entry name" value="ZF_MYND_2"/>
    <property type="match status" value="1"/>
</dbReference>
<keyword evidence="7" id="KW-0479">Metal-binding</keyword>
<dbReference type="Gene3D" id="6.10.140.2220">
    <property type="match status" value="1"/>
</dbReference>
<reference evidence="19 20" key="1">
    <citation type="submission" date="2019-09" db="EMBL/GenBank/DDBJ databases">
        <title>Bird 10,000 Genomes (B10K) Project - Family phase.</title>
        <authorList>
            <person name="Zhang G."/>
        </authorList>
    </citation>
    <scope>NUCLEOTIDE SEQUENCE [LARGE SCALE GENOMIC DNA]</scope>
    <source>
        <strain evidence="19">B10K-DU-001-21</strain>
        <tissue evidence="19">Muscle</tissue>
    </source>
</reference>
<proteinExistence type="predicted"/>
<keyword evidence="8 15" id="KW-0863">Zinc-finger</keyword>
<dbReference type="InterPro" id="IPR011990">
    <property type="entry name" value="TPR-like_helical_dom_sf"/>
</dbReference>
<dbReference type="Pfam" id="PF01753">
    <property type="entry name" value="zf-MYND"/>
    <property type="match status" value="1"/>
</dbReference>
<evidence type="ECO:0000256" key="11">
    <source>
        <dbReference type="ARBA" id="ARBA00048985"/>
    </source>
</evidence>
<evidence type="ECO:0000256" key="4">
    <source>
        <dbReference type="ARBA" id="ARBA00022603"/>
    </source>
</evidence>
<evidence type="ECO:0000256" key="13">
    <source>
        <dbReference type="ARBA" id="ARBA00093635"/>
    </source>
</evidence>
<evidence type="ECO:0000256" key="9">
    <source>
        <dbReference type="ARBA" id="ARBA00022833"/>
    </source>
</evidence>
<evidence type="ECO:0000256" key="3">
    <source>
        <dbReference type="ARBA" id="ARBA00022490"/>
    </source>
</evidence>
<feature type="non-terminal residue" evidence="19">
    <location>
        <position position="1"/>
    </location>
</feature>
<dbReference type="GO" id="GO:0008270">
    <property type="term" value="F:zinc ion binding"/>
    <property type="evidence" value="ECO:0007669"/>
    <property type="project" value="UniProtKB-KW"/>
</dbReference>
<keyword evidence="4" id="KW-0489">Methyltransferase</keyword>
<evidence type="ECO:0000256" key="14">
    <source>
        <dbReference type="ARBA" id="ARBA00093680"/>
    </source>
</evidence>
<dbReference type="InterPro" id="IPR052097">
    <property type="entry name" value="SET-MYND_domain_protein"/>
</dbReference>
<gene>
    <name evidence="19" type="primary">Smyd4</name>
    <name evidence="19" type="ORF">BARMAR_R01077</name>
</gene>
<evidence type="ECO:0000259" key="17">
    <source>
        <dbReference type="PROSITE" id="PS50280"/>
    </source>
</evidence>
<keyword evidence="5" id="KW-0808">Transferase</keyword>
<dbReference type="InterPro" id="IPR002893">
    <property type="entry name" value="Znf_MYND"/>
</dbReference>
<dbReference type="AlphaFoldDB" id="A0A7K9E715"/>
<dbReference type="PROSITE" id="PS01360">
    <property type="entry name" value="ZF_MYND_1"/>
    <property type="match status" value="1"/>
</dbReference>
<dbReference type="SUPFAM" id="SSF144232">
    <property type="entry name" value="HIT/MYND zinc finger-like"/>
    <property type="match status" value="1"/>
</dbReference>
<dbReference type="EMBL" id="VWZK01008013">
    <property type="protein sequence ID" value="NXG72459.1"/>
    <property type="molecule type" value="Genomic_DNA"/>
</dbReference>
<comment type="caution">
    <text evidence="19">The sequence shown here is derived from an EMBL/GenBank/DDBJ whole genome shotgun (WGS) entry which is preliminary data.</text>
</comment>
<dbReference type="GO" id="GO:0032259">
    <property type="term" value="P:methylation"/>
    <property type="evidence" value="ECO:0007669"/>
    <property type="project" value="UniProtKB-KW"/>
</dbReference>
<feature type="domain" description="MYND-type" evidence="18">
    <location>
        <begin position="212"/>
        <end position="251"/>
    </location>
</feature>
<keyword evidence="3" id="KW-0963">Cytoplasm</keyword>
<comment type="catalytic activity">
    <reaction evidence="11">
        <text>L-lysyl-[protein] + S-adenosyl-L-methionine = N(6)-methyl-L-lysyl-[protein] + S-adenosyl-L-homocysteine + H(+)</text>
        <dbReference type="Rhea" id="RHEA:51736"/>
        <dbReference type="Rhea" id="RHEA-COMP:9752"/>
        <dbReference type="Rhea" id="RHEA-COMP:13053"/>
        <dbReference type="ChEBI" id="CHEBI:15378"/>
        <dbReference type="ChEBI" id="CHEBI:29969"/>
        <dbReference type="ChEBI" id="CHEBI:57856"/>
        <dbReference type="ChEBI" id="CHEBI:59789"/>
        <dbReference type="ChEBI" id="CHEBI:61929"/>
    </reaction>
</comment>
<dbReference type="InterPro" id="IPR044421">
    <property type="entry name" value="SMYD4_SET"/>
</dbReference>
<evidence type="ECO:0000256" key="8">
    <source>
        <dbReference type="ARBA" id="ARBA00022771"/>
    </source>
</evidence>
<keyword evidence="10" id="KW-0539">Nucleus</keyword>
<evidence type="ECO:0000259" key="18">
    <source>
        <dbReference type="PROSITE" id="PS50865"/>
    </source>
</evidence>
<dbReference type="OrthoDB" id="62495at2759"/>
<keyword evidence="6" id="KW-0949">S-adenosyl-L-methionine</keyword>
<organism evidence="19 20">
    <name type="scientific">Baryphthengus martii</name>
    <name type="common">Rufous motmot</name>
    <dbReference type="NCBI Taxonomy" id="176943"/>
    <lineage>
        <taxon>Eukaryota</taxon>
        <taxon>Metazoa</taxon>
        <taxon>Chordata</taxon>
        <taxon>Craniata</taxon>
        <taxon>Vertebrata</taxon>
        <taxon>Euteleostomi</taxon>
        <taxon>Archelosauria</taxon>
        <taxon>Archosauria</taxon>
        <taxon>Dinosauria</taxon>
        <taxon>Saurischia</taxon>
        <taxon>Theropoda</taxon>
        <taxon>Coelurosauria</taxon>
        <taxon>Aves</taxon>
        <taxon>Neognathae</taxon>
        <taxon>Neoaves</taxon>
        <taxon>Telluraves</taxon>
        <taxon>Coraciimorphae</taxon>
        <taxon>Coraciiformes</taxon>
        <taxon>Momotidae</taxon>
        <taxon>Baryphthengus</taxon>
    </lineage>
</organism>
<evidence type="ECO:0000313" key="19">
    <source>
        <dbReference type="EMBL" id="NXG72459.1"/>
    </source>
</evidence>
<accession>A0A7K9E715</accession>
<dbReference type="PROSITE" id="PS50280">
    <property type="entry name" value="SET"/>
    <property type="match status" value="1"/>
</dbReference>
<dbReference type="Gene3D" id="1.25.40.10">
    <property type="entry name" value="Tetratricopeptide repeat domain"/>
    <property type="match status" value="1"/>
</dbReference>
<dbReference type="GO" id="GO:0042826">
    <property type="term" value="F:histone deacetylase binding"/>
    <property type="evidence" value="ECO:0007669"/>
    <property type="project" value="TreeGrafter"/>
</dbReference>
<dbReference type="InterPro" id="IPR001214">
    <property type="entry name" value="SET_dom"/>
</dbReference>
<dbReference type="InterPro" id="IPR046341">
    <property type="entry name" value="SET_dom_sf"/>
</dbReference>
<name>A0A7K9E715_BARMA</name>
<evidence type="ECO:0000256" key="6">
    <source>
        <dbReference type="ARBA" id="ARBA00022691"/>
    </source>
</evidence>
<dbReference type="CDD" id="cd10536">
    <property type="entry name" value="SET_SMYD4"/>
    <property type="match status" value="1"/>
</dbReference>
<dbReference type="GO" id="GO:0005737">
    <property type="term" value="C:cytoplasm"/>
    <property type="evidence" value="ECO:0007669"/>
    <property type="project" value="UniProtKB-SubCell"/>
</dbReference>
<dbReference type="PANTHER" id="PTHR46165:SF2">
    <property type="entry name" value="SET AND MYND DOMAIN-CONTAINING PROTEIN 4"/>
    <property type="match status" value="1"/>
</dbReference>
<evidence type="ECO:0000256" key="1">
    <source>
        <dbReference type="ARBA" id="ARBA00004123"/>
    </source>
</evidence>
<protein>
    <recommendedName>
        <fullName evidence="13">Protein-lysine N-methyltransferase SMYD4</fullName>
    </recommendedName>
    <alternativeName>
        <fullName evidence="14">SET and MYND domain-containing protein 4</fullName>
    </alternativeName>
</protein>
<evidence type="ECO:0000256" key="12">
    <source>
        <dbReference type="ARBA" id="ARBA00093423"/>
    </source>
</evidence>
<evidence type="ECO:0000313" key="20">
    <source>
        <dbReference type="Proteomes" id="UP000578343"/>
    </source>
</evidence>
<evidence type="ECO:0000256" key="7">
    <source>
        <dbReference type="ARBA" id="ARBA00022723"/>
    </source>
</evidence>
<dbReference type="Pfam" id="PF00856">
    <property type="entry name" value="SET"/>
    <property type="match status" value="1"/>
</dbReference>